<accession>A0A3M7SRM4</accession>
<keyword evidence="2" id="KW-1185">Reference proteome</keyword>
<evidence type="ECO:0000313" key="2">
    <source>
        <dbReference type="Proteomes" id="UP000276133"/>
    </source>
</evidence>
<reference evidence="1 2" key="1">
    <citation type="journal article" date="2018" name="Sci. Rep.">
        <title>Genomic signatures of local adaptation to the degree of environmental predictability in rotifers.</title>
        <authorList>
            <person name="Franch-Gras L."/>
            <person name="Hahn C."/>
            <person name="Garcia-Roger E.M."/>
            <person name="Carmona M.J."/>
            <person name="Serra M."/>
            <person name="Gomez A."/>
        </authorList>
    </citation>
    <scope>NUCLEOTIDE SEQUENCE [LARGE SCALE GENOMIC DNA]</scope>
    <source>
        <strain evidence="1">HYR1</strain>
    </source>
</reference>
<comment type="caution">
    <text evidence="1">The sequence shown here is derived from an EMBL/GenBank/DDBJ whole genome shotgun (WGS) entry which is preliminary data.</text>
</comment>
<protein>
    <submittedName>
        <fullName evidence="1">Uncharacterized protein</fullName>
    </submittedName>
</protein>
<name>A0A3M7SRM4_BRAPC</name>
<sequence length="285" mass="32047">MPLDLLLRKTIVFSLHVKLSAPDFNIGSSDSSAPFRTINNIQPTEPSCPLVIQLSGPLSVNLHTQTDLNRKIKVKSCSTVLENTSSCRFKGVISKKVPIFAAQNLAHFTNTLLAAKAIVYNGVFAVLVLNEVVIFELSILQVNDAVHGHIKSLQVVSQFGYCDQPTNTSSVKYLHFQHKRTSGSGSTSCLSGLWYCNEGFDFLTKNIHIRTREIRDKGVNRKSTFIRLINSIFNIIRNSLNEVSKLSSSLKNKCENKEYKNFVLKYYLNLKMNIGNYKICLNRKN</sequence>
<dbReference type="AlphaFoldDB" id="A0A3M7SRM4"/>
<gene>
    <name evidence="1" type="ORF">BpHYR1_002828</name>
</gene>
<dbReference type="Proteomes" id="UP000276133">
    <property type="component" value="Unassembled WGS sequence"/>
</dbReference>
<organism evidence="1 2">
    <name type="scientific">Brachionus plicatilis</name>
    <name type="common">Marine rotifer</name>
    <name type="synonym">Brachionus muelleri</name>
    <dbReference type="NCBI Taxonomy" id="10195"/>
    <lineage>
        <taxon>Eukaryota</taxon>
        <taxon>Metazoa</taxon>
        <taxon>Spiralia</taxon>
        <taxon>Gnathifera</taxon>
        <taxon>Rotifera</taxon>
        <taxon>Eurotatoria</taxon>
        <taxon>Monogononta</taxon>
        <taxon>Pseudotrocha</taxon>
        <taxon>Ploima</taxon>
        <taxon>Brachionidae</taxon>
        <taxon>Brachionus</taxon>
    </lineage>
</organism>
<proteinExistence type="predicted"/>
<dbReference type="EMBL" id="REGN01000864">
    <property type="protein sequence ID" value="RNA38494.1"/>
    <property type="molecule type" value="Genomic_DNA"/>
</dbReference>
<evidence type="ECO:0000313" key="1">
    <source>
        <dbReference type="EMBL" id="RNA38494.1"/>
    </source>
</evidence>